<protein>
    <recommendedName>
        <fullName evidence="5">Aminodeoxyfutalosine deaminase/Imidazolonepropionase-like composite domain-containing protein</fullName>
    </recommendedName>
</protein>
<dbReference type="EMBL" id="JAGPNL010000005">
    <property type="protein sequence ID" value="MBQ0828817.1"/>
    <property type="molecule type" value="Genomic_DNA"/>
</dbReference>
<keyword evidence="3" id="KW-0862">Zinc</keyword>
<keyword evidence="7" id="KW-1185">Reference proteome</keyword>
<dbReference type="GO" id="GO:0016810">
    <property type="term" value="F:hydrolase activity, acting on carbon-nitrogen (but not peptide) bonds"/>
    <property type="evidence" value="ECO:0007669"/>
    <property type="project" value="InterPro"/>
</dbReference>
<evidence type="ECO:0000313" key="7">
    <source>
        <dbReference type="Proteomes" id="UP000677875"/>
    </source>
</evidence>
<dbReference type="SUPFAM" id="SSF51338">
    <property type="entry name" value="Composite domain of metallo-dependent hydrolases"/>
    <property type="match status" value="1"/>
</dbReference>
<sequence length="227" mass="23614">MLTIHAADLLLTGDRRPSLPGGAVLVDGRTLAATGPYEELAAAHPAARARRWPGVLMPGLLHPYGPLVLEGAYHPDPREADELGTEPLTGERLAALPMTETRWGAGARRGVRLLLAHGVVAVAGRPRRPAVLDAVQRAGLTVVDRPGRPDGPDGPGSPGRPDGFVGFDVLAGRDPAEVVHRPLPAPGTGADATFAVFDVPDEAALTVRGAATCVATVLAGRLLHRDR</sequence>
<feature type="region of interest" description="Disordered" evidence="4">
    <location>
        <begin position="142"/>
        <end position="166"/>
    </location>
</feature>
<comment type="caution">
    <text evidence="6">The sequence shown here is derived from an EMBL/GenBank/DDBJ whole genome shotgun (WGS) entry which is preliminary data.</text>
</comment>
<reference evidence="6" key="1">
    <citation type="submission" date="2021-04" db="EMBL/GenBank/DDBJ databases">
        <title>Genome seq and assembly of Streptomyces sp. RG38.</title>
        <authorList>
            <person name="Chhetri G."/>
        </authorList>
    </citation>
    <scope>NUCLEOTIDE SEQUENCE</scope>
    <source>
        <strain evidence="6">RG38</strain>
    </source>
</reference>
<evidence type="ECO:0000256" key="1">
    <source>
        <dbReference type="ARBA" id="ARBA00022723"/>
    </source>
</evidence>
<evidence type="ECO:0000256" key="2">
    <source>
        <dbReference type="ARBA" id="ARBA00022801"/>
    </source>
</evidence>
<dbReference type="GO" id="GO:0046872">
    <property type="term" value="F:metal ion binding"/>
    <property type="evidence" value="ECO:0007669"/>
    <property type="project" value="UniProtKB-KW"/>
</dbReference>
<dbReference type="AlphaFoldDB" id="A0A940XJW9"/>
<evidence type="ECO:0000259" key="5">
    <source>
        <dbReference type="Pfam" id="PF22039"/>
    </source>
</evidence>
<accession>A0A940XJW9</accession>
<dbReference type="Pfam" id="PF22039">
    <property type="entry name" value="HUTI_composite_bact"/>
    <property type="match status" value="1"/>
</dbReference>
<gene>
    <name evidence="6" type="ORF">J5Y05_20305</name>
</gene>
<dbReference type="RefSeq" id="WP_210874441.1">
    <property type="nucleotide sequence ID" value="NZ_JAGPNL010000005.1"/>
</dbReference>
<evidence type="ECO:0000256" key="3">
    <source>
        <dbReference type="ARBA" id="ARBA00022833"/>
    </source>
</evidence>
<evidence type="ECO:0000313" key="6">
    <source>
        <dbReference type="EMBL" id="MBQ0828817.1"/>
    </source>
</evidence>
<keyword evidence="1" id="KW-0479">Metal-binding</keyword>
<dbReference type="Proteomes" id="UP000677875">
    <property type="component" value="Unassembled WGS sequence"/>
</dbReference>
<feature type="domain" description="Aminodeoxyfutalosine deaminase/Imidazolonepropionase-like composite" evidence="5">
    <location>
        <begin position="22"/>
        <end position="47"/>
    </location>
</feature>
<proteinExistence type="predicted"/>
<dbReference type="InterPro" id="IPR054418">
    <property type="entry name" value="MQNX/HUTI_composite_N"/>
</dbReference>
<evidence type="ECO:0000256" key="4">
    <source>
        <dbReference type="SAM" id="MobiDB-lite"/>
    </source>
</evidence>
<keyword evidence="2" id="KW-0378">Hydrolase</keyword>
<organism evidence="6 7">
    <name type="scientific">Streptomyces tagetis</name>
    <dbReference type="NCBI Taxonomy" id="2820809"/>
    <lineage>
        <taxon>Bacteria</taxon>
        <taxon>Bacillati</taxon>
        <taxon>Actinomycetota</taxon>
        <taxon>Actinomycetes</taxon>
        <taxon>Kitasatosporales</taxon>
        <taxon>Streptomycetaceae</taxon>
        <taxon>Streptomyces</taxon>
    </lineage>
</organism>
<name>A0A940XJW9_9ACTN</name>
<dbReference type="InterPro" id="IPR011059">
    <property type="entry name" value="Metal-dep_hydrolase_composite"/>
</dbReference>
<dbReference type="Gene3D" id="2.30.40.10">
    <property type="entry name" value="Urease, subunit C, domain 1"/>
    <property type="match status" value="1"/>
</dbReference>